<evidence type="ECO:0000313" key="2">
    <source>
        <dbReference type="EMBL" id="AZS40476.1"/>
    </source>
</evidence>
<dbReference type="NCBIfam" id="NF038354">
    <property type="entry name" value="trnsprt_adja_43"/>
    <property type="match status" value="1"/>
</dbReference>
<dbReference type="InterPro" id="IPR049820">
    <property type="entry name" value="Trnsprt_adja_ssu-like"/>
</dbReference>
<feature type="transmembrane region" description="Helical" evidence="1">
    <location>
        <begin position="6"/>
        <end position="29"/>
    </location>
</feature>
<organism evidence="2 3">
    <name type="scientific">Microbacterium oxydans</name>
    <dbReference type="NCBI Taxonomy" id="82380"/>
    <lineage>
        <taxon>Bacteria</taxon>
        <taxon>Bacillati</taxon>
        <taxon>Actinomycetota</taxon>
        <taxon>Actinomycetes</taxon>
        <taxon>Micrococcales</taxon>
        <taxon>Microbacteriaceae</taxon>
        <taxon>Microbacterium</taxon>
    </lineage>
</organism>
<keyword evidence="1" id="KW-0472">Membrane</keyword>
<evidence type="ECO:0000313" key="3">
    <source>
        <dbReference type="Proteomes" id="UP000274841"/>
    </source>
</evidence>
<gene>
    <name evidence="2" type="ORF">CVS54_01806</name>
</gene>
<name>A0A3S9WK56_9MICO</name>
<dbReference type="EMBL" id="CP031422">
    <property type="protein sequence ID" value="AZS40476.1"/>
    <property type="molecule type" value="Genomic_DNA"/>
</dbReference>
<sequence>METLLLTAYVLVWPIIVVGVLAVVIRAFVKDAREAKREGRDII</sequence>
<keyword evidence="1" id="KW-1133">Transmembrane helix</keyword>
<accession>A0A3S9WK56</accession>
<dbReference type="RefSeq" id="WP_046747191.1">
    <property type="nucleotide sequence ID" value="NZ_CP031422.1"/>
</dbReference>
<protein>
    <submittedName>
        <fullName evidence="2">Uncharacterized protein</fullName>
    </submittedName>
</protein>
<proteinExistence type="predicted"/>
<dbReference type="KEGG" id="moy:CVS54_01806"/>
<dbReference type="AlphaFoldDB" id="A0A3S9WK56"/>
<reference evidence="2 3" key="1">
    <citation type="submission" date="2018-08" db="EMBL/GenBank/DDBJ databases">
        <title>Microbacterium oxydans strain HG3.</title>
        <authorList>
            <person name="ORTET P."/>
        </authorList>
    </citation>
    <scope>NUCLEOTIDE SEQUENCE [LARGE SCALE GENOMIC DNA]</scope>
    <source>
        <strain evidence="2 3">HG3</strain>
    </source>
</reference>
<evidence type="ECO:0000256" key="1">
    <source>
        <dbReference type="SAM" id="Phobius"/>
    </source>
</evidence>
<dbReference type="Proteomes" id="UP000274841">
    <property type="component" value="Chromosome"/>
</dbReference>
<keyword evidence="1" id="KW-0812">Transmembrane</keyword>